<dbReference type="Proteomes" id="UP001595681">
    <property type="component" value="Unassembled WGS sequence"/>
</dbReference>
<keyword evidence="2" id="KW-0812">Transmembrane</keyword>
<feature type="domain" description="Acyltransferase 3" evidence="3">
    <location>
        <begin position="5"/>
        <end position="283"/>
    </location>
</feature>
<sequence>MRFRSVHYLRGVAAMMVALYHLCSTGTAPVPAYVATGWLVGGVDIFFLISGFVMVEATRGKIVRPGAFLAARIRRVAPAYWLFSALLLGSMPGQTLYKLASFLFIPLPRADGVSHPLLRPGWTLNYEMGFYLLFALSLFLPVRWRFPALALILTLLGVSHYAAPLPGLLSYYSSPFVWEFLIGMGIARLAPRGHPLMIPAGLLWMAASHGWIADPFFSLAPGAALIVIGALSLEGRLPDIAVLRRLGDASYMLYLSHMFVFGLLAMLPLPMMFLPVAAMIAAPLVAIWLHRSIERPLMGMVRSLPGRGQRDESGRDSKSMPLPTH</sequence>
<feature type="transmembrane region" description="Helical" evidence="2">
    <location>
        <begin position="273"/>
        <end position="290"/>
    </location>
</feature>
<feature type="transmembrane region" description="Helical" evidence="2">
    <location>
        <begin position="79"/>
        <end position="97"/>
    </location>
</feature>
<name>A0ABV7NHN6_9SPHN</name>
<dbReference type="InterPro" id="IPR050879">
    <property type="entry name" value="Acyltransferase_3"/>
</dbReference>
<feature type="transmembrane region" description="Helical" evidence="2">
    <location>
        <begin position="117"/>
        <end position="139"/>
    </location>
</feature>
<feature type="transmembrane region" description="Helical" evidence="2">
    <location>
        <begin position="38"/>
        <end position="58"/>
    </location>
</feature>
<feature type="transmembrane region" description="Helical" evidence="2">
    <location>
        <begin position="146"/>
        <end position="163"/>
    </location>
</feature>
<keyword evidence="4" id="KW-0012">Acyltransferase</keyword>
<feature type="transmembrane region" description="Helical" evidence="2">
    <location>
        <begin position="249"/>
        <end position="267"/>
    </location>
</feature>
<dbReference type="EMBL" id="JBHRVU010000004">
    <property type="protein sequence ID" value="MFC3442983.1"/>
    <property type="molecule type" value="Genomic_DNA"/>
</dbReference>
<evidence type="ECO:0000313" key="4">
    <source>
        <dbReference type="EMBL" id="MFC3442983.1"/>
    </source>
</evidence>
<accession>A0ABV7NHN6</accession>
<comment type="caution">
    <text evidence="4">The sequence shown here is derived from an EMBL/GenBank/DDBJ whole genome shotgun (WGS) entry which is preliminary data.</text>
</comment>
<keyword evidence="2" id="KW-0472">Membrane</keyword>
<dbReference type="PANTHER" id="PTHR23028">
    <property type="entry name" value="ACETYLTRANSFERASE"/>
    <property type="match status" value="1"/>
</dbReference>
<feature type="compositionally biased region" description="Basic and acidic residues" evidence="1">
    <location>
        <begin position="308"/>
        <end position="318"/>
    </location>
</feature>
<dbReference type="PANTHER" id="PTHR23028:SF131">
    <property type="entry name" value="BLR2367 PROTEIN"/>
    <property type="match status" value="1"/>
</dbReference>
<keyword evidence="2" id="KW-1133">Transmembrane helix</keyword>
<keyword evidence="4" id="KW-0808">Transferase</keyword>
<feature type="region of interest" description="Disordered" evidence="1">
    <location>
        <begin position="304"/>
        <end position="325"/>
    </location>
</feature>
<feature type="transmembrane region" description="Helical" evidence="2">
    <location>
        <begin position="219"/>
        <end position="237"/>
    </location>
</feature>
<dbReference type="EC" id="2.3.-.-" evidence="4"/>
<organism evidence="4 5">
    <name type="scientific">Sphingobium rhizovicinum</name>
    <dbReference type="NCBI Taxonomy" id="432308"/>
    <lineage>
        <taxon>Bacteria</taxon>
        <taxon>Pseudomonadati</taxon>
        <taxon>Pseudomonadota</taxon>
        <taxon>Alphaproteobacteria</taxon>
        <taxon>Sphingomonadales</taxon>
        <taxon>Sphingomonadaceae</taxon>
        <taxon>Sphingobium</taxon>
    </lineage>
</organism>
<gene>
    <name evidence="4" type="ORF">ACFOKF_17565</name>
</gene>
<reference evidence="5" key="1">
    <citation type="journal article" date="2019" name="Int. J. Syst. Evol. Microbiol.">
        <title>The Global Catalogue of Microorganisms (GCM) 10K type strain sequencing project: providing services to taxonomists for standard genome sequencing and annotation.</title>
        <authorList>
            <consortium name="The Broad Institute Genomics Platform"/>
            <consortium name="The Broad Institute Genome Sequencing Center for Infectious Disease"/>
            <person name="Wu L."/>
            <person name="Ma J."/>
        </authorList>
    </citation>
    <scope>NUCLEOTIDE SEQUENCE [LARGE SCALE GENOMIC DNA]</scope>
    <source>
        <strain evidence="5">CCM 7491</strain>
    </source>
</reference>
<protein>
    <submittedName>
        <fullName evidence="4">Acyltransferase family protein</fullName>
        <ecNumber evidence="4">2.3.-.-</ecNumber>
    </submittedName>
</protein>
<proteinExistence type="predicted"/>
<dbReference type="Pfam" id="PF01757">
    <property type="entry name" value="Acyl_transf_3"/>
    <property type="match status" value="1"/>
</dbReference>
<evidence type="ECO:0000256" key="2">
    <source>
        <dbReference type="SAM" id="Phobius"/>
    </source>
</evidence>
<keyword evidence="5" id="KW-1185">Reference proteome</keyword>
<dbReference type="InterPro" id="IPR002656">
    <property type="entry name" value="Acyl_transf_3_dom"/>
</dbReference>
<dbReference type="GO" id="GO:0016746">
    <property type="term" value="F:acyltransferase activity"/>
    <property type="evidence" value="ECO:0007669"/>
    <property type="project" value="UniProtKB-KW"/>
</dbReference>
<feature type="transmembrane region" description="Helical" evidence="2">
    <location>
        <begin position="12"/>
        <end position="32"/>
    </location>
</feature>
<dbReference type="RefSeq" id="WP_380797296.1">
    <property type="nucleotide sequence ID" value="NZ_JBHRVU010000004.1"/>
</dbReference>
<evidence type="ECO:0000256" key="1">
    <source>
        <dbReference type="SAM" id="MobiDB-lite"/>
    </source>
</evidence>
<evidence type="ECO:0000259" key="3">
    <source>
        <dbReference type="Pfam" id="PF01757"/>
    </source>
</evidence>
<evidence type="ECO:0000313" key="5">
    <source>
        <dbReference type="Proteomes" id="UP001595681"/>
    </source>
</evidence>